<evidence type="ECO:0000313" key="2">
    <source>
        <dbReference type="WBParaSite" id="PS1159_v2.g12864.t1"/>
    </source>
</evidence>
<reference evidence="2" key="1">
    <citation type="submission" date="2022-11" db="UniProtKB">
        <authorList>
            <consortium name="WormBaseParasite"/>
        </authorList>
    </citation>
    <scope>IDENTIFICATION</scope>
</reference>
<organism evidence="1 2">
    <name type="scientific">Panagrolaimus sp. PS1159</name>
    <dbReference type="NCBI Taxonomy" id="55785"/>
    <lineage>
        <taxon>Eukaryota</taxon>
        <taxon>Metazoa</taxon>
        <taxon>Ecdysozoa</taxon>
        <taxon>Nematoda</taxon>
        <taxon>Chromadorea</taxon>
        <taxon>Rhabditida</taxon>
        <taxon>Tylenchina</taxon>
        <taxon>Panagrolaimomorpha</taxon>
        <taxon>Panagrolaimoidea</taxon>
        <taxon>Panagrolaimidae</taxon>
        <taxon>Panagrolaimus</taxon>
    </lineage>
</organism>
<evidence type="ECO:0000313" key="1">
    <source>
        <dbReference type="Proteomes" id="UP000887580"/>
    </source>
</evidence>
<accession>A0AC35F1S1</accession>
<sequence>MNYYNCYGYYQPQQSATGQPLPPYYVYQVQTQLSNFSYSSMHPPFQIYSEPQKNDHPQNLRQPRIDQRQQQRNLRRFHESAPYLTSQTTPPFPFAQQQQLAAKPAYQYLQAKRNERRPKFRISYESGTSSSQPIDNPQTLPEVEYSIQKDEFFKMFKKCGDLVYLWDSEALKKHLKNYDELVAITKKEKKVKKEIPETTDETQSK</sequence>
<proteinExistence type="predicted"/>
<dbReference type="WBParaSite" id="PS1159_v2.g12864.t1">
    <property type="protein sequence ID" value="PS1159_v2.g12864.t1"/>
    <property type="gene ID" value="PS1159_v2.g12864"/>
</dbReference>
<name>A0AC35F1S1_9BILA</name>
<protein>
    <submittedName>
        <fullName evidence="2">Uncharacterized protein</fullName>
    </submittedName>
</protein>
<dbReference type="Proteomes" id="UP000887580">
    <property type="component" value="Unplaced"/>
</dbReference>